<protein>
    <submittedName>
        <fullName evidence="1">Uncharacterized protein</fullName>
    </submittedName>
</protein>
<name>D1VXH9_9BACT</name>
<evidence type="ECO:0000313" key="1">
    <source>
        <dbReference type="EMBL" id="EFA98139.1"/>
    </source>
</evidence>
<reference evidence="1 2" key="1">
    <citation type="submission" date="2009-12" db="EMBL/GenBank/DDBJ databases">
        <title>Genome Sequence of Prevotella timonensis CRIS 5C-B1.</title>
        <authorList>
            <person name="Durkin A.S."/>
            <person name="Madupu R."/>
            <person name="Torralba M."/>
            <person name="Methe B."/>
            <person name="Sutton G."/>
            <person name="Strausberg R.L."/>
            <person name="Nelson K.E."/>
        </authorList>
    </citation>
    <scope>NUCLEOTIDE SEQUENCE [LARGE SCALE GENOMIC DNA]</scope>
    <source>
        <strain evidence="1 2">CRIS 5C-B1</strain>
    </source>
</reference>
<sequence length="125" mass="14934">MRDFLDLFQMIAECERKSRSASASFQKGAQMPVFPDEIDLYNFFERFDSHAIGKYHDFYAKYVAGRDLLAVFNIVDYLKERPNFVNITYWLGEHRYYAIRFKKRGVFLVSEKKYKELKTRKGCTV</sequence>
<dbReference type="RefSeq" id="WP_008122589.1">
    <property type="nucleotide sequence ID" value="NZ_ADEF01000013.1"/>
</dbReference>
<gene>
    <name evidence="1" type="ORF">HMPREF9019_0915</name>
</gene>
<dbReference type="EMBL" id="ADEF01000013">
    <property type="protein sequence ID" value="EFA98139.1"/>
    <property type="molecule type" value="Genomic_DNA"/>
</dbReference>
<accession>D1VXH9</accession>
<dbReference type="Proteomes" id="UP000004001">
    <property type="component" value="Unassembled WGS sequence"/>
</dbReference>
<dbReference type="AlphaFoldDB" id="D1VXH9"/>
<keyword evidence="2" id="KW-1185">Reference proteome</keyword>
<organism evidence="1 2">
    <name type="scientific">Hoylesella timonensis CRIS 5C-B1</name>
    <dbReference type="NCBI Taxonomy" id="679189"/>
    <lineage>
        <taxon>Bacteria</taxon>
        <taxon>Pseudomonadati</taxon>
        <taxon>Bacteroidota</taxon>
        <taxon>Bacteroidia</taxon>
        <taxon>Bacteroidales</taxon>
        <taxon>Prevotellaceae</taxon>
        <taxon>Hoylesella</taxon>
    </lineage>
</organism>
<comment type="caution">
    <text evidence="1">The sequence shown here is derived from an EMBL/GenBank/DDBJ whole genome shotgun (WGS) entry which is preliminary data.</text>
</comment>
<evidence type="ECO:0000313" key="2">
    <source>
        <dbReference type="Proteomes" id="UP000004001"/>
    </source>
</evidence>
<proteinExistence type="predicted"/>